<reference evidence="8 9" key="1">
    <citation type="submission" date="2024-01" db="EMBL/GenBank/DDBJ databases">
        <title>The genomes of 5 underutilized Papilionoideae crops provide insights into root nodulation and disease resistanc.</title>
        <authorList>
            <person name="Yuan L."/>
        </authorList>
    </citation>
    <scope>NUCLEOTIDE SEQUENCE [LARGE SCALE GENOMIC DNA]</scope>
    <source>
        <strain evidence="8">ZHUSHIDOU_FW_LH</strain>
        <tissue evidence="8">Leaf</tissue>
    </source>
</reference>
<organism evidence="8 9">
    <name type="scientific">Crotalaria pallida</name>
    <name type="common">Smooth rattlebox</name>
    <name type="synonym">Crotalaria striata</name>
    <dbReference type="NCBI Taxonomy" id="3830"/>
    <lineage>
        <taxon>Eukaryota</taxon>
        <taxon>Viridiplantae</taxon>
        <taxon>Streptophyta</taxon>
        <taxon>Embryophyta</taxon>
        <taxon>Tracheophyta</taxon>
        <taxon>Spermatophyta</taxon>
        <taxon>Magnoliopsida</taxon>
        <taxon>eudicotyledons</taxon>
        <taxon>Gunneridae</taxon>
        <taxon>Pentapetalae</taxon>
        <taxon>rosids</taxon>
        <taxon>fabids</taxon>
        <taxon>Fabales</taxon>
        <taxon>Fabaceae</taxon>
        <taxon>Papilionoideae</taxon>
        <taxon>50 kb inversion clade</taxon>
        <taxon>genistoids sensu lato</taxon>
        <taxon>core genistoids</taxon>
        <taxon>Crotalarieae</taxon>
        <taxon>Crotalaria</taxon>
    </lineage>
</organism>
<evidence type="ECO:0000256" key="3">
    <source>
        <dbReference type="ARBA" id="ARBA00006564"/>
    </source>
</evidence>
<keyword evidence="9" id="KW-1185">Reference proteome</keyword>
<keyword evidence="4" id="KW-0158">Chromosome</keyword>
<dbReference type="SMART" id="SM00417">
    <property type="entry name" value="H4"/>
    <property type="match status" value="1"/>
</dbReference>
<gene>
    <name evidence="8" type="ORF">RIF29_20703</name>
</gene>
<keyword evidence="7" id="KW-0544">Nucleosome core</keyword>
<sequence length="135" mass="15244">MVEPNSPQKLVQERKRITKPAAHLARGGGVKRIHGLIYDYEEAHGVLKIFLENVICDAVTYISMLAPRLSAMDVVYDFMSSRGRATLFMASAARPKIPNFYIPILQFGFRDVLHYRVSFKIAVLFIILLIDMSGS</sequence>
<name>A0AAN9F533_CROPI</name>
<proteinExistence type="inferred from homology"/>
<accession>A0AAN9F533</accession>
<evidence type="ECO:0000256" key="1">
    <source>
        <dbReference type="ARBA" id="ARBA00004123"/>
    </source>
</evidence>
<comment type="similarity">
    <text evidence="3">Belongs to the histone H4 family.</text>
</comment>
<dbReference type="InterPro" id="IPR001951">
    <property type="entry name" value="Histone_H4"/>
</dbReference>
<comment type="subcellular location">
    <subcellularLocation>
        <location evidence="2">Chromosome</location>
    </subcellularLocation>
    <subcellularLocation>
        <location evidence="1">Nucleus</location>
    </subcellularLocation>
</comment>
<dbReference type="GO" id="GO:0030527">
    <property type="term" value="F:structural constituent of chromatin"/>
    <property type="evidence" value="ECO:0007669"/>
    <property type="project" value="InterPro"/>
</dbReference>
<comment type="caution">
    <text evidence="8">The sequence shown here is derived from an EMBL/GenBank/DDBJ whole genome shotgun (WGS) entry which is preliminary data.</text>
</comment>
<evidence type="ECO:0000256" key="2">
    <source>
        <dbReference type="ARBA" id="ARBA00004286"/>
    </source>
</evidence>
<dbReference type="GO" id="GO:0005634">
    <property type="term" value="C:nucleus"/>
    <property type="evidence" value="ECO:0007669"/>
    <property type="project" value="UniProtKB-SubCell"/>
</dbReference>
<dbReference type="GO" id="GO:0046982">
    <property type="term" value="F:protein heterodimerization activity"/>
    <property type="evidence" value="ECO:0007669"/>
    <property type="project" value="InterPro"/>
</dbReference>
<evidence type="ECO:0000256" key="4">
    <source>
        <dbReference type="ARBA" id="ARBA00022454"/>
    </source>
</evidence>
<dbReference type="Gene3D" id="1.10.20.10">
    <property type="entry name" value="Histone, subunit A"/>
    <property type="match status" value="1"/>
</dbReference>
<keyword evidence="6" id="KW-0539">Nucleus</keyword>
<dbReference type="GO" id="GO:0000786">
    <property type="term" value="C:nucleosome"/>
    <property type="evidence" value="ECO:0007669"/>
    <property type="project" value="UniProtKB-KW"/>
</dbReference>
<evidence type="ECO:0000313" key="9">
    <source>
        <dbReference type="Proteomes" id="UP001372338"/>
    </source>
</evidence>
<evidence type="ECO:0000256" key="6">
    <source>
        <dbReference type="ARBA" id="ARBA00023242"/>
    </source>
</evidence>
<dbReference type="InterPro" id="IPR009072">
    <property type="entry name" value="Histone-fold"/>
</dbReference>
<dbReference type="Proteomes" id="UP001372338">
    <property type="component" value="Unassembled WGS sequence"/>
</dbReference>
<dbReference type="AlphaFoldDB" id="A0AAN9F533"/>
<keyword evidence="5" id="KW-0238">DNA-binding</keyword>
<protein>
    <submittedName>
        <fullName evidence="8">Uncharacterized protein</fullName>
    </submittedName>
</protein>
<evidence type="ECO:0000313" key="8">
    <source>
        <dbReference type="EMBL" id="KAK7268021.1"/>
    </source>
</evidence>
<dbReference type="EMBL" id="JAYWIO010000004">
    <property type="protein sequence ID" value="KAK7268021.1"/>
    <property type="molecule type" value="Genomic_DNA"/>
</dbReference>
<dbReference type="GO" id="GO:0003677">
    <property type="term" value="F:DNA binding"/>
    <property type="evidence" value="ECO:0007669"/>
    <property type="project" value="UniProtKB-KW"/>
</dbReference>
<evidence type="ECO:0000256" key="5">
    <source>
        <dbReference type="ARBA" id="ARBA00023125"/>
    </source>
</evidence>
<evidence type="ECO:0000256" key="7">
    <source>
        <dbReference type="ARBA" id="ARBA00023269"/>
    </source>
</evidence>
<dbReference type="PANTHER" id="PTHR10484">
    <property type="entry name" value="HISTONE H4"/>
    <property type="match status" value="1"/>
</dbReference>